<accession>A0A061J499</accession>
<keyword evidence="2" id="KW-1185">Reference proteome</keyword>
<dbReference type="VEuPathDB" id="TriTrypDB:TRSC58_03151"/>
<evidence type="ECO:0000313" key="1">
    <source>
        <dbReference type="EMBL" id="ESL09135.1"/>
    </source>
</evidence>
<dbReference type="Proteomes" id="UP000031737">
    <property type="component" value="Unassembled WGS sequence"/>
</dbReference>
<proteinExistence type="predicted"/>
<protein>
    <submittedName>
        <fullName evidence="1">Uncharacterized protein</fullName>
    </submittedName>
</protein>
<gene>
    <name evidence="1" type="ORF">TRSC58_03151</name>
</gene>
<evidence type="ECO:0000313" key="2">
    <source>
        <dbReference type="Proteomes" id="UP000031737"/>
    </source>
</evidence>
<dbReference type="OrthoDB" id="1378at2759"/>
<name>A0A061J499_TRYRA</name>
<dbReference type="EMBL" id="AUPL01003151">
    <property type="protein sequence ID" value="ESL09135.1"/>
    <property type="molecule type" value="Genomic_DNA"/>
</dbReference>
<reference evidence="1 2" key="1">
    <citation type="submission" date="2013-07" db="EMBL/GenBank/DDBJ databases">
        <authorList>
            <person name="Stoco P.H."/>
            <person name="Wagner G."/>
            <person name="Gerber A."/>
            <person name="Zaha A."/>
            <person name="Thompson C."/>
            <person name="Bartholomeu D.C."/>
            <person name="Luckemeyer D.D."/>
            <person name="Bahia D."/>
            <person name="Loreto E."/>
            <person name="Prestes E.B."/>
            <person name="Lima F.M."/>
            <person name="Rodrigues-Luiz G."/>
            <person name="Vallejo G.A."/>
            <person name="Filho J.F."/>
            <person name="Monteiro K.M."/>
            <person name="Tyler K.M."/>
            <person name="de Almeida L.G."/>
            <person name="Ortiz M.F."/>
            <person name="Siervo M.A."/>
            <person name="de Moraes M.H."/>
            <person name="Cunha O.L."/>
            <person name="Mendonca-Neto R."/>
            <person name="Silva R."/>
            <person name="Teixeira S.M."/>
            <person name="Murta S.M."/>
            <person name="Sincero T.C."/>
            <person name="Mendes T.A."/>
            <person name="Urmenyi T.P."/>
            <person name="Silva V.G."/>
            <person name="da Rocha W.D."/>
            <person name="Andersson B."/>
            <person name="Romanha A.J."/>
            <person name="Steindel M."/>
            <person name="de Vasconcelos A.T."/>
            <person name="Grisard E.C."/>
        </authorList>
    </citation>
    <scope>NUCLEOTIDE SEQUENCE [LARGE SCALE GENOMIC DNA]</scope>
    <source>
        <strain evidence="1 2">SC58</strain>
    </source>
</reference>
<dbReference type="AlphaFoldDB" id="A0A061J499"/>
<organism evidence="1 2">
    <name type="scientific">Trypanosoma rangeli SC58</name>
    <dbReference type="NCBI Taxonomy" id="429131"/>
    <lineage>
        <taxon>Eukaryota</taxon>
        <taxon>Discoba</taxon>
        <taxon>Euglenozoa</taxon>
        <taxon>Kinetoplastea</taxon>
        <taxon>Metakinetoplastina</taxon>
        <taxon>Trypanosomatida</taxon>
        <taxon>Trypanosomatidae</taxon>
        <taxon>Trypanosoma</taxon>
        <taxon>Herpetosoma</taxon>
    </lineage>
</organism>
<sequence length="244" mass="25443">MCRAPCEVFEDAPNGVVLALLADCAPAAALASLPVHLFEVAILREDGPRAAEVEEDERERAALPRPRGFNSGAKVSLRATGRSSRIVCSVASGPRLMVCSRRIQFSLGSGVVAQIGVGAAINSIGTSSRSGAQGTGAVPSRLRCVERSLRRLRRCVVLAVECLRAVESGHVLRPAPDVLRAAAKVCRMLSVHTPGASRCAAPAVTPTAAAGFEECRALTVTLLSLQTKCALALGGLVRAQKKLS</sequence>
<comment type="caution">
    <text evidence="1">The sequence shown here is derived from an EMBL/GenBank/DDBJ whole genome shotgun (WGS) entry which is preliminary data.</text>
</comment>